<dbReference type="Gene3D" id="3.40.250.10">
    <property type="entry name" value="Rhodanese-like domain"/>
    <property type="match status" value="1"/>
</dbReference>
<sequence length="105" mass="11749">MENQSNNDISAEELKEKLSKGKSPHLIDVREELEYHTFNIGGQNIPLGTLSAAFDELDYQKDAEIVVICQRGIRSETARRLLVSAGYKNVKNLTGGLLAYRRVSL</sequence>
<comment type="caution">
    <text evidence="3">The sequence shown here is derived from an EMBL/GenBank/DDBJ whole genome shotgun (WGS) entry which is preliminary data.</text>
</comment>
<dbReference type="EMBL" id="JBHUHZ010000003">
    <property type="protein sequence ID" value="MFD2164308.1"/>
    <property type="molecule type" value="Genomic_DNA"/>
</dbReference>
<reference evidence="4" key="1">
    <citation type="journal article" date="2019" name="Int. J. Syst. Evol. Microbiol.">
        <title>The Global Catalogue of Microorganisms (GCM) 10K type strain sequencing project: providing services to taxonomists for standard genome sequencing and annotation.</title>
        <authorList>
            <consortium name="The Broad Institute Genomics Platform"/>
            <consortium name="The Broad Institute Genome Sequencing Center for Infectious Disease"/>
            <person name="Wu L."/>
            <person name="Ma J."/>
        </authorList>
    </citation>
    <scope>NUCLEOTIDE SEQUENCE [LARGE SCALE GENOMIC DNA]</scope>
    <source>
        <strain evidence="4">KCTC 42217</strain>
    </source>
</reference>
<proteinExistence type="predicted"/>
<feature type="domain" description="Rhodanese" evidence="2">
    <location>
        <begin position="20"/>
        <end position="105"/>
    </location>
</feature>
<feature type="compositionally biased region" description="Basic and acidic residues" evidence="1">
    <location>
        <begin position="12"/>
        <end position="21"/>
    </location>
</feature>
<gene>
    <name evidence="3" type="ORF">ACFSJU_18000</name>
</gene>
<protein>
    <submittedName>
        <fullName evidence="3">Rhodanese-like domain-containing protein</fullName>
    </submittedName>
</protein>
<evidence type="ECO:0000313" key="4">
    <source>
        <dbReference type="Proteomes" id="UP001597387"/>
    </source>
</evidence>
<feature type="region of interest" description="Disordered" evidence="1">
    <location>
        <begin position="1"/>
        <end position="21"/>
    </location>
</feature>
<dbReference type="Pfam" id="PF00581">
    <property type="entry name" value="Rhodanese"/>
    <property type="match status" value="1"/>
</dbReference>
<evidence type="ECO:0000256" key="1">
    <source>
        <dbReference type="SAM" id="MobiDB-lite"/>
    </source>
</evidence>
<keyword evidence="4" id="KW-1185">Reference proteome</keyword>
<organism evidence="3 4">
    <name type="scientific">Paradesertivirga mongoliensis</name>
    <dbReference type="NCBI Taxonomy" id="2100740"/>
    <lineage>
        <taxon>Bacteria</taxon>
        <taxon>Pseudomonadati</taxon>
        <taxon>Bacteroidota</taxon>
        <taxon>Sphingobacteriia</taxon>
        <taxon>Sphingobacteriales</taxon>
        <taxon>Sphingobacteriaceae</taxon>
        <taxon>Paradesertivirga</taxon>
    </lineage>
</organism>
<evidence type="ECO:0000259" key="2">
    <source>
        <dbReference type="PROSITE" id="PS50206"/>
    </source>
</evidence>
<dbReference type="InterPro" id="IPR001763">
    <property type="entry name" value="Rhodanese-like_dom"/>
</dbReference>
<dbReference type="InterPro" id="IPR050229">
    <property type="entry name" value="GlpE_sulfurtransferase"/>
</dbReference>
<accession>A0ABW4ZQB0</accession>
<dbReference type="RefSeq" id="WP_255904138.1">
    <property type="nucleotide sequence ID" value="NZ_JAFMZO010000004.1"/>
</dbReference>
<dbReference type="CDD" id="cd00158">
    <property type="entry name" value="RHOD"/>
    <property type="match status" value="1"/>
</dbReference>
<dbReference type="InterPro" id="IPR036873">
    <property type="entry name" value="Rhodanese-like_dom_sf"/>
</dbReference>
<dbReference type="Proteomes" id="UP001597387">
    <property type="component" value="Unassembled WGS sequence"/>
</dbReference>
<dbReference type="PANTHER" id="PTHR43031">
    <property type="entry name" value="FAD-DEPENDENT OXIDOREDUCTASE"/>
    <property type="match status" value="1"/>
</dbReference>
<evidence type="ECO:0000313" key="3">
    <source>
        <dbReference type="EMBL" id="MFD2164308.1"/>
    </source>
</evidence>
<dbReference type="SUPFAM" id="SSF52821">
    <property type="entry name" value="Rhodanese/Cell cycle control phosphatase"/>
    <property type="match status" value="1"/>
</dbReference>
<name>A0ABW4ZQB0_9SPHI</name>
<dbReference type="PANTHER" id="PTHR43031:SF17">
    <property type="entry name" value="SULFURTRANSFERASE YTWF-RELATED"/>
    <property type="match status" value="1"/>
</dbReference>
<dbReference type="PROSITE" id="PS50206">
    <property type="entry name" value="RHODANESE_3"/>
    <property type="match status" value="1"/>
</dbReference>
<dbReference type="SMART" id="SM00450">
    <property type="entry name" value="RHOD"/>
    <property type="match status" value="1"/>
</dbReference>